<keyword evidence="1 3" id="KW-0732">Signal</keyword>
<dbReference type="PANTHER" id="PTHR30006">
    <property type="entry name" value="THIAMINE-BINDING PERIPLASMIC PROTEIN-RELATED"/>
    <property type="match status" value="1"/>
</dbReference>
<name>C8NH94_9LACT</name>
<dbReference type="GeneID" id="78412037"/>
<dbReference type="GO" id="GO:0015888">
    <property type="term" value="P:thiamine transport"/>
    <property type="evidence" value="ECO:0007669"/>
    <property type="project" value="TreeGrafter"/>
</dbReference>
<evidence type="ECO:0000313" key="5">
    <source>
        <dbReference type="Proteomes" id="UP000005926"/>
    </source>
</evidence>
<keyword evidence="5" id="KW-1185">Reference proteome</keyword>
<dbReference type="SUPFAM" id="SSF53850">
    <property type="entry name" value="Periplasmic binding protein-like II"/>
    <property type="match status" value="1"/>
</dbReference>
<reference evidence="4 5" key="1">
    <citation type="submission" date="2009-08" db="EMBL/GenBank/DDBJ databases">
        <authorList>
            <person name="Muzny D."/>
            <person name="Qin X."/>
            <person name="Deng J."/>
            <person name="Jiang H."/>
            <person name="Liu Y."/>
            <person name="Qu J."/>
            <person name="Song X.-Z."/>
            <person name="Zhang L."/>
            <person name="Thornton R."/>
            <person name="Coyle M."/>
            <person name="Francisco L."/>
            <person name="Jackson L."/>
            <person name="Javaid M."/>
            <person name="Korchina V."/>
            <person name="Kovar C."/>
            <person name="Mata R."/>
            <person name="Mathew T."/>
            <person name="Ngo R."/>
            <person name="Nguyen L."/>
            <person name="Nguyen N."/>
            <person name="Okwuonu G."/>
            <person name="Ongeri F."/>
            <person name="Pham C."/>
            <person name="Simmons D."/>
            <person name="Wilczek-Boney K."/>
            <person name="Hale W."/>
            <person name="Jakkamsetti A."/>
            <person name="Pham P."/>
            <person name="Ruth R."/>
            <person name="San Lucas F."/>
            <person name="Warren J."/>
            <person name="Zhang J."/>
            <person name="Zhao Z."/>
            <person name="Zhou C."/>
            <person name="Zhu D."/>
            <person name="Lee S."/>
            <person name="Bess C."/>
            <person name="Blankenburg K."/>
            <person name="Forbes L."/>
            <person name="Fu Q."/>
            <person name="Gubbala S."/>
            <person name="Hirani K."/>
            <person name="Jayaseelan J.C."/>
            <person name="Lara F."/>
            <person name="Munidasa M."/>
            <person name="Palculict T."/>
            <person name="Patil S."/>
            <person name="Pu L.-L."/>
            <person name="Saada N."/>
            <person name="Tang L."/>
            <person name="Weissenberger G."/>
            <person name="Zhu Y."/>
            <person name="Hemphill L."/>
            <person name="Shang Y."/>
            <person name="Youmans B."/>
            <person name="Ayvaz T."/>
            <person name="Ross M."/>
            <person name="Santibanez J."/>
            <person name="Aqrawi P."/>
            <person name="Gross S."/>
            <person name="Joshi V."/>
            <person name="Fowler G."/>
            <person name="Nazareth L."/>
            <person name="Reid J."/>
            <person name="Worley K."/>
            <person name="Petrosino J."/>
            <person name="Highlander S."/>
            <person name="Gibbs R."/>
        </authorList>
    </citation>
    <scope>NUCLEOTIDE SEQUENCE [LARGE SCALE GENOMIC DNA]</scope>
    <source>
        <strain evidence="4 5">ATCC 49175</strain>
    </source>
</reference>
<dbReference type="GO" id="GO:0030975">
    <property type="term" value="F:thiamine binding"/>
    <property type="evidence" value="ECO:0007669"/>
    <property type="project" value="TreeGrafter"/>
</dbReference>
<dbReference type="Proteomes" id="UP000005926">
    <property type="component" value="Unassembled WGS sequence"/>
</dbReference>
<evidence type="ECO:0000313" key="4">
    <source>
        <dbReference type="EMBL" id="EEW37071.1"/>
    </source>
</evidence>
<dbReference type="RefSeq" id="WP_005607602.1">
    <property type="nucleotide sequence ID" value="NZ_CP102283.1"/>
</dbReference>
<feature type="signal peptide" evidence="3">
    <location>
        <begin position="1"/>
        <end position="21"/>
    </location>
</feature>
<dbReference type="Gene3D" id="3.40.190.10">
    <property type="entry name" value="Periplasmic binding protein-like II"/>
    <property type="match status" value="2"/>
</dbReference>
<dbReference type="GO" id="GO:0030288">
    <property type="term" value="C:outer membrane-bounded periplasmic space"/>
    <property type="evidence" value="ECO:0007669"/>
    <property type="project" value="TreeGrafter"/>
</dbReference>
<evidence type="ECO:0000256" key="1">
    <source>
        <dbReference type="ARBA" id="ARBA00022729"/>
    </source>
</evidence>
<feature type="chain" id="PRO_5039074101" evidence="3">
    <location>
        <begin position="22"/>
        <end position="362"/>
    </location>
</feature>
<dbReference type="AlphaFoldDB" id="C8NH94"/>
<feature type="compositionally biased region" description="Low complexity" evidence="2">
    <location>
        <begin position="25"/>
        <end position="41"/>
    </location>
</feature>
<dbReference type="EMBL" id="ACKZ01000020">
    <property type="protein sequence ID" value="EEW37071.1"/>
    <property type="molecule type" value="Genomic_DNA"/>
</dbReference>
<accession>C8NH94</accession>
<evidence type="ECO:0000256" key="3">
    <source>
        <dbReference type="SAM" id="SignalP"/>
    </source>
</evidence>
<organism evidence="4 5">
    <name type="scientific">Granulicatella adiacens ATCC 49175</name>
    <dbReference type="NCBI Taxonomy" id="638301"/>
    <lineage>
        <taxon>Bacteria</taxon>
        <taxon>Bacillati</taxon>
        <taxon>Bacillota</taxon>
        <taxon>Bacilli</taxon>
        <taxon>Lactobacillales</taxon>
        <taxon>Carnobacteriaceae</taxon>
        <taxon>Granulicatella</taxon>
    </lineage>
</organism>
<dbReference type="STRING" id="638301.HMPREF0444_1289"/>
<dbReference type="PANTHER" id="PTHR30006:SF2">
    <property type="entry name" value="ABC TRANSPORTER SUBSTRATE-BINDING PROTEIN"/>
    <property type="match status" value="1"/>
</dbReference>
<dbReference type="PROSITE" id="PS51257">
    <property type="entry name" value="PROKAR_LIPOPROTEIN"/>
    <property type="match status" value="1"/>
</dbReference>
<dbReference type="GO" id="GO:0030976">
    <property type="term" value="F:thiamine pyrophosphate binding"/>
    <property type="evidence" value="ECO:0007669"/>
    <property type="project" value="TreeGrafter"/>
</dbReference>
<dbReference type="HOGENOM" id="CLU_026974_0_2_9"/>
<comment type="caution">
    <text evidence="4">The sequence shown here is derived from an EMBL/GenBank/DDBJ whole genome shotgun (WGS) entry which is preliminary data.</text>
</comment>
<proteinExistence type="predicted"/>
<dbReference type="Pfam" id="PF13416">
    <property type="entry name" value="SBP_bac_8"/>
    <property type="match status" value="1"/>
</dbReference>
<sequence>MKKSKFLKTLLAAGLAVTTLAACSGGANSSSNATTTAPQAQSEEKADKSQELVIYSNSVSNGRGDWLTAKAKEAGFNIRMVDIAGAQLADRVIAEKNNSVADMIFGIGAVDSNKLRDANLLTQFKPDWIDKIDASLADKNGYYNPVIVQPLVLIGNPEAKEMPKDWTELAEKYKGQYSIYGLTGGTGRAIYASILVRYLDEKGDLGVSEKGWEVAKEYFANAYTLQKGESSVVKVLDKESPIQYGMMWGSGALVGQKEQNVEFKVMSPEIGVPFVTEQTMILNTSKKQALAKEFINWFGQAEIQAEYSQKFGSIPANKDAVKELPEATKKFVNQLKPQDINWEVVGKYLDQWVEKAELEYVK</sequence>
<evidence type="ECO:0000256" key="2">
    <source>
        <dbReference type="SAM" id="MobiDB-lite"/>
    </source>
</evidence>
<feature type="region of interest" description="Disordered" evidence="2">
    <location>
        <begin position="25"/>
        <end position="48"/>
    </location>
</feature>
<gene>
    <name evidence="4" type="ORF">HMPREF0444_1289</name>
</gene>
<dbReference type="InterPro" id="IPR006059">
    <property type="entry name" value="SBP"/>
</dbReference>
<protein>
    <submittedName>
        <fullName evidence="4">ABC transporter, solute-binding protein</fullName>
    </submittedName>
</protein>
<dbReference type="CDD" id="cd13551">
    <property type="entry name" value="PBP2_Fbp_like_5"/>
    <property type="match status" value="1"/>
</dbReference>
<dbReference type="eggNOG" id="COG1840">
    <property type="taxonomic scope" value="Bacteria"/>
</dbReference>